<feature type="transmembrane region" description="Helical" evidence="1">
    <location>
        <begin position="52"/>
        <end position="71"/>
    </location>
</feature>
<sequence length="109" mass="12039">MWHGRCAMEPSQREQQILEQISDELELAAPRLARQFDEMTSATRIRRRRRTAAAPVFLIGAAMIGSAVFVAPGIAGGVYVVAACSYAMMFTAAFGWIAVPPKEGLRRRK</sequence>
<dbReference type="Proteomes" id="UP000294929">
    <property type="component" value="Unassembled WGS sequence"/>
</dbReference>
<proteinExistence type="predicted"/>
<dbReference type="Pfam" id="PF11239">
    <property type="entry name" value="DUF3040"/>
    <property type="match status" value="1"/>
</dbReference>
<dbReference type="AlphaFoldDB" id="A0A4R5WFG0"/>
<dbReference type="EMBL" id="SDLO01000013">
    <property type="protein sequence ID" value="TDK87698.1"/>
    <property type="molecule type" value="Genomic_DNA"/>
</dbReference>
<accession>A0A4R5WFG0</accession>
<organism evidence="2 3">
    <name type="scientific">Mycolicibacterium mucogenicum</name>
    <name type="common">Mycobacterium mucogenicum</name>
    <dbReference type="NCBI Taxonomy" id="56689"/>
    <lineage>
        <taxon>Bacteria</taxon>
        <taxon>Bacillati</taxon>
        <taxon>Actinomycetota</taxon>
        <taxon>Actinomycetes</taxon>
        <taxon>Mycobacteriales</taxon>
        <taxon>Mycobacteriaceae</taxon>
        <taxon>Mycolicibacterium</taxon>
    </lineage>
</organism>
<feature type="transmembrane region" description="Helical" evidence="1">
    <location>
        <begin position="77"/>
        <end position="99"/>
    </location>
</feature>
<protein>
    <submittedName>
        <fullName evidence="2">DUF3040 domain-containing protein</fullName>
    </submittedName>
</protein>
<gene>
    <name evidence="2" type="ORF">EUA03_17390</name>
</gene>
<keyword evidence="1" id="KW-0812">Transmembrane</keyword>
<comment type="caution">
    <text evidence="2">The sequence shown here is derived from an EMBL/GenBank/DDBJ whole genome shotgun (WGS) entry which is preliminary data.</text>
</comment>
<evidence type="ECO:0000313" key="2">
    <source>
        <dbReference type="EMBL" id="TDK87698.1"/>
    </source>
</evidence>
<evidence type="ECO:0000313" key="3">
    <source>
        <dbReference type="Proteomes" id="UP000294929"/>
    </source>
</evidence>
<reference evidence="2 3" key="1">
    <citation type="submission" date="2019-01" db="EMBL/GenBank/DDBJ databases">
        <title>High-quality-draft genome sequences of five non-tuberculosis mycobacteriaceae isolated from a nosocomial environment.</title>
        <authorList>
            <person name="Tiago I."/>
            <person name="Alarico S."/>
            <person name="Pereira S.G."/>
            <person name="Coelho C."/>
            <person name="Maranha A."/>
            <person name="Empadinhas N."/>
        </authorList>
    </citation>
    <scope>NUCLEOTIDE SEQUENCE [LARGE SCALE GENOMIC DNA]</scope>
    <source>
        <strain evidence="2 3">24AIII</strain>
    </source>
</reference>
<keyword evidence="1" id="KW-0472">Membrane</keyword>
<dbReference type="InterPro" id="IPR021401">
    <property type="entry name" value="DUF3040"/>
</dbReference>
<name>A0A4R5WFG0_MYCMU</name>
<evidence type="ECO:0000256" key="1">
    <source>
        <dbReference type="SAM" id="Phobius"/>
    </source>
</evidence>
<keyword evidence="1" id="KW-1133">Transmembrane helix</keyword>